<dbReference type="PANTHER" id="PTHR46797:SF1">
    <property type="entry name" value="METHYLPHOSPHONATE SYNTHASE"/>
    <property type="match status" value="1"/>
</dbReference>
<dbReference type="Pfam" id="PF01381">
    <property type="entry name" value="HTH_3"/>
    <property type="match status" value="1"/>
</dbReference>
<organism evidence="3">
    <name type="scientific">uncultured Eubacteriales bacterium</name>
    <dbReference type="NCBI Taxonomy" id="172733"/>
    <lineage>
        <taxon>Bacteria</taxon>
        <taxon>Bacillati</taxon>
        <taxon>Bacillota</taxon>
        <taxon>Clostridia</taxon>
        <taxon>Eubacteriales</taxon>
        <taxon>environmental samples</taxon>
    </lineage>
</organism>
<dbReference type="SUPFAM" id="SSF47413">
    <property type="entry name" value="lambda repressor-like DNA-binding domains"/>
    <property type="match status" value="1"/>
</dbReference>
<evidence type="ECO:0000313" key="3">
    <source>
        <dbReference type="EMBL" id="SBV99150.1"/>
    </source>
</evidence>
<reference evidence="3" key="1">
    <citation type="submission" date="2016-04" db="EMBL/GenBank/DDBJ databases">
        <authorList>
            <person name="Evans L.H."/>
            <person name="Alamgir A."/>
            <person name="Owens N."/>
            <person name="Weber N.D."/>
            <person name="Virtaneva K."/>
            <person name="Barbian K."/>
            <person name="Babar A."/>
            <person name="Rosenke K."/>
        </authorList>
    </citation>
    <scope>NUCLEOTIDE SEQUENCE</scope>
    <source>
        <strain evidence="3">86</strain>
    </source>
</reference>
<evidence type="ECO:0000259" key="2">
    <source>
        <dbReference type="PROSITE" id="PS50943"/>
    </source>
</evidence>
<sequence length="108" mass="12492">MEWTLIGQRVRKQREFLGYTREQLAEQLDVTPKFCSDIELGLKGMSVPTLCRISEVLHLSTDYILFGTEEANDVSATTRMLQQCPPNKLHYIESILKMFLLAIDDKRD</sequence>
<gene>
    <name evidence="3" type="ORF">KL86CLO1_11145</name>
</gene>
<dbReference type="InterPro" id="IPR010982">
    <property type="entry name" value="Lambda_DNA-bd_dom_sf"/>
</dbReference>
<dbReference type="AlphaFoldDB" id="A0A212JIA4"/>
<dbReference type="CDD" id="cd00093">
    <property type="entry name" value="HTH_XRE"/>
    <property type="match status" value="1"/>
</dbReference>
<dbReference type="Gene3D" id="1.10.260.40">
    <property type="entry name" value="lambda repressor-like DNA-binding domains"/>
    <property type="match status" value="1"/>
</dbReference>
<proteinExistence type="predicted"/>
<protein>
    <submittedName>
        <fullName evidence="3">Helix-turn-helix domain protein</fullName>
    </submittedName>
</protein>
<dbReference type="GO" id="GO:0003700">
    <property type="term" value="F:DNA-binding transcription factor activity"/>
    <property type="evidence" value="ECO:0007669"/>
    <property type="project" value="TreeGrafter"/>
</dbReference>
<dbReference type="GO" id="GO:0005829">
    <property type="term" value="C:cytosol"/>
    <property type="evidence" value="ECO:0007669"/>
    <property type="project" value="TreeGrafter"/>
</dbReference>
<keyword evidence="1" id="KW-0238">DNA-binding</keyword>
<dbReference type="PROSITE" id="PS50943">
    <property type="entry name" value="HTH_CROC1"/>
    <property type="match status" value="1"/>
</dbReference>
<dbReference type="EMBL" id="FLUN01000001">
    <property type="protein sequence ID" value="SBV99150.1"/>
    <property type="molecule type" value="Genomic_DNA"/>
</dbReference>
<dbReference type="InterPro" id="IPR001387">
    <property type="entry name" value="Cro/C1-type_HTH"/>
</dbReference>
<dbReference type="PANTHER" id="PTHR46797">
    <property type="entry name" value="HTH-TYPE TRANSCRIPTIONAL REGULATOR"/>
    <property type="match status" value="1"/>
</dbReference>
<dbReference type="SMART" id="SM00530">
    <property type="entry name" value="HTH_XRE"/>
    <property type="match status" value="1"/>
</dbReference>
<dbReference type="InterPro" id="IPR050807">
    <property type="entry name" value="TransReg_Diox_bact_type"/>
</dbReference>
<dbReference type="GO" id="GO:0003677">
    <property type="term" value="F:DNA binding"/>
    <property type="evidence" value="ECO:0007669"/>
    <property type="project" value="UniProtKB-KW"/>
</dbReference>
<evidence type="ECO:0000256" key="1">
    <source>
        <dbReference type="ARBA" id="ARBA00023125"/>
    </source>
</evidence>
<accession>A0A212JIA4</accession>
<name>A0A212JIA4_9FIRM</name>
<feature type="domain" description="HTH cro/C1-type" evidence="2">
    <location>
        <begin position="10"/>
        <end position="64"/>
    </location>
</feature>